<feature type="compositionally biased region" description="Basic and acidic residues" evidence="6">
    <location>
        <begin position="443"/>
        <end position="452"/>
    </location>
</feature>
<feature type="compositionally biased region" description="Basic and acidic residues" evidence="6">
    <location>
        <begin position="211"/>
        <end position="235"/>
    </location>
</feature>
<feature type="compositionally biased region" description="Polar residues" evidence="6">
    <location>
        <begin position="455"/>
        <end position="469"/>
    </location>
</feature>
<dbReference type="InterPro" id="IPR000198">
    <property type="entry name" value="RhoGAP_dom"/>
</dbReference>
<proteinExistence type="predicted"/>
<dbReference type="GO" id="GO:0007165">
    <property type="term" value="P:signal transduction"/>
    <property type="evidence" value="ECO:0007669"/>
    <property type="project" value="InterPro"/>
</dbReference>
<feature type="coiled-coil region" evidence="5">
    <location>
        <begin position="823"/>
        <end position="885"/>
    </location>
</feature>
<dbReference type="GO" id="GO:0046872">
    <property type="term" value="F:metal ion binding"/>
    <property type="evidence" value="ECO:0007669"/>
    <property type="project" value="UniProtKB-KW"/>
</dbReference>
<dbReference type="FunCoup" id="A0A1V8T6G3">
    <property type="interactions" value="253"/>
</dbReference>
<evidence type="ECO:0000256" key="2">
    <source>
        <dbReference type="ARBA" id="ARBA00022723"/>
    </source>
</evidence>
<comment type="caution">
    <text evidence="9">The sequence shown here is derived from an EMBL/GenBank/DDBJ whole genome shotgun (WGS) entry which is preliminary data.</text>
</comment>
<evidence type="ECO:0008006" key="11">
    <source>
        <dbReference type="Google" id="ProtNLM"/>
    </source>
</evidence>
<dbReference type="FunFam" id="1.10.555.10:FF:000043">
    <property type="entry name" value="Rho GTPase activator Rga"/>
    <property type="match status" value="1"/>
</dbReference>
<feature type="compositionally biased region" description="Polar residues" evidence="6">
    <location>
        <begin position="285"/>
        <end position="295"/>
    </location>
</feature>
<feature type="compositionally biased region" description="Pro residues" evidence="6">
    <location>
        <begin position="593"/>
        <end position="602"/>
    </location>
</feature>
<dbReference type="OrthoDB" id="79452at2759"/>
<dbReference type="GO" id="GO:0005938">
    <property type="term" value="C:cell cortex"/>
    <property type="evidence" value="ECO:0007669"/>
    <property type="project" value="UniProtKB-ARBA"/>
</dbReference>
<evidence type="ECO:0000313" key="9">
    <source>
        <dbReference type="EMBL" id="OQO06940.1"/>
    </source>
</evidence>
<dbReference type="Gene3D" id="1.10.555.10">
    <property type="entry name" value="Rho GTPase activation protein"/>
    <property type="match status" value="1"/>
</dbReference>
<dbReference type="InParanoid" id="A0A1V8T6G3"/>
<dbReference type="GO" id="GO:0005096">
    <property type="term" value="F:GTPase activator activity"/>
    <property type="evidence" value="ECO:0007669"/>
    <property type="project" value="UniProtKB-KW"/>
</dbReference>
<sequence>MTTIAPAMESPTNFPESPLEGEGEDVYPCKGCGEILEEGKAFELAGNRWHIDCFRCNTCGTLLDSDANLLLLGDGSLICNNCTYSCNACGNKIEDLAILTGDQAFCASCFRCRNCKRKIENLRYARTSQGIFCMSCHESLMARRRKKSKGTPRPSAPSATRSGSAIEKALPSLPPGAAPEAAFSPESETPPMETYTATTNASSPPPRALRPTKDGPADKFKRDVSPMSDEARRDGQTLPASTYKEGRSSHISSGSDDGENEGFLPMAFDPTPAPRPPQIARKKLPQSSDLSQQIALDSPPPRDYFAGRSASKPHRDALREDRSVSSRSASTERDPSHAATLGSTKPSPHIAYQDKSRAHKRVTSNSGQSTPGALSTAQHSPSIAGATDRTERPKAQTLNTGSYTLGPGEGFKLQEVPKEKRAASRSSSSKENRSPVIVSPVDAAEKGNDRLEPTVTASPVSTDSPQSGVNPFDDPRRREGPPSAAPPAPPKFQERPARGDSLATGQLKPSASVRSTPPTPTMSLAPNAQLSAHSRDTSSVSIPASFTDAQSTISAKTVESPTNRSSFDVPPRASSRPIGPPKPAANNEFVAPRLPPPPPPPAELHRTQDSISTRPSTDSRSEAQRSPALLSAGLQRQSTDGGFNMEEEMARILRGEKANRDSHPEGTQSVLRRVSKAVKHGRSFSDRGATATKSPSVTAGEVPGTPMTISSPIMTSPAAKESVDSLRASLRRAQQKITQLETEKQVLEEKVNSSSDIRQVNSELKEKRSTMAFLDTQREMVVRELEVMTNHLGKAKDSNQPLDMPTLKDSVLQELSESLNKLKDHMGSQIEDLIRRRNELTDEITNLIQMKDKGFQEYDILSTKNEQLERMNNQLTQNFQEFYKSNRGANGGVPDVWKSGSTNGLGIYHPGAKPDSQLASEMRSLNLVSTDSSLPNLLHETEAEPATILTAPQMVNIRKGQPKKFNWRKGGAKAVTNVTKGLKGAFANNDRVTTRDGLDIGVPYSSTQQTVAGSEQSSINSKQGLQPNGLGWLAQKNGGLKAGSLGSTMRNGSSTNLTIAAGDGSVLFGTELELRCDYEKRVIPIIVTRCIEEVEARGMDVEGVYRKSGGSGQVKNVQAGFEKDGTFDVSDEDLDIHAVTSTLKQYFRKLPTPLITYDVYDTLLEAGQTSTVGDREQQMLALRAAVHELPEAHRNCLEILICHLARVMTRQEKNLMTPLNLAVVFAPTIMRPMSIEREMNDMLLQRTAVQAMIELCDGVFGEEE</sequence>
<keyword evidence="5" id="KW-0175">Coiled coil</keyword>
<protein>
    <recommendedName>
        <fullName evidence="11">RhoGAP-domain-containing protein</fullName>
    </recommendedName>
</protein>
<keyword evidence="2 4" id="KW-0479">Metal-binding</keyword>
<evidence type="ECO:0000256" key="4">
    <source>
        <dbReference type="PROSITE-ProRule" id="PRU00125"/>
    </source>
</evidence>
<feature type="compositionally biased region" description="Polar residues" evidence="6">
    <location>
        <begin position="503"/>
        <end position="566"/>
    </location>
</feature>
<dbReference type="EMBL" id="NAJO01000015">
    <property type="protein sequence ID" value="OQO06940.1"/>
    <property type="molecule type" value="Genomic_DNA"/>
</dbReference>
<dbReference type="CDD" id="cd09395">
    <property type="entry name" value="LIM2_Rga"/>
    <property type="match status" value="1"/>
</dbReference>
<feature type="coiled-coil region" evidence="5">
    <location>
        <begin position="723"/>
        <end position="757"/>
    </location>
</feature>
<dbReference type="CDD" id="cd09394">
    <property type="entry name" value="LIM1_Rga"/>
    <property type="match status" value="1"/>
</dbReference>
<name>A0A1V8T6G3_9PEZI</name>
<evidence type="ECO:0000313" key="10">
    <source>
        <dbReference type="Proteomes" id="UP000192596"/>
    </source>
</evidence>
<dbReference type="FunFam" id="2.10.110.10:FF:000044">
    <property type="entry name" value="Rho GTPase activator Rga"/>
    <property type="match status" value="1"/>
</dbReference>
<gene>
    <name evidence="9" type="ORF">B0A48_07506</name>
</gene>
<feature type="compositionally biased region" description="Polar residues" evidence="6">
    <location>
        <begin position="363"/>
        <end position="381"/>
    </location>
</feature>
<feature type="region of interest" description="Disordered" evidence="6">
    <location>
        <begin position="144"/>
        <end position="642"/>
    </location>
</feature>
<feature type="domain" description="LIM zinc-binding" evidence="7">
    <location>
        <begin position="27"/>
        <end position="89"/>
    </location>
</feature>
<dbReference type="PROSITE" id="PS50023">
    <property type="entry name" value="LIM_DOMAIN_2"/>
    <property type="match status" value="1"/>
</dbReference>
<dbReference type="PANTHER" id="PTHR23176">
    <property type="entry name" value="RHO/RAC/CDC GTPASE-ACTIVATING PROTEIN"/>
    <property type="match status" value="1"/>
</dbReference>
<dbReference type="InterPro" id="IPR001781">
    <property type="entry name" value="Znf_LIM"/>
</dbReference>
<dbReference type="InterPro" id="IPR050729">
    <property type="entry name" value="Rho-GAP"/>
</dbReference>
<dbReference type="Pfam" id="PF00412">
    <property type="entry name" value="LIM"/>
    <property type="match status" value="1"/>
</dbReference>
<accession>A0A1V8T6G3</accession>
<feature type="compositionally biased region" description="Low complexity" evidence="6">
    <location>
        <begin position="178"/>
        <end position="191"/>
    </location>
</feature>
<dbReference type="PROSITE" id="PS50238">
    <property type="entry name" value="RHOGAP"/>
    <property type="match status" value="1"/>
</dbReference>
<feature type="domain" description="Rho-GAP" evidence="8">
    <location>
        <begin position="1070"/>
        <end position="1260"/>
    </location>
</feature>
<evidence type="ECO:0000259" key="7">
    <source>
        <dbReference type="PROSITE" id="PS50023"/>
    </source>
</evidence>
<dbReference type="SMART" id="SM00324">
    <property type="entry name" value="RhoGAP"/>
    <property type="match status" value="1"/>
</dbReference>
<evidence type="ECO:0000256" key="6">
    <source>
        <dbReference type="SAM" id="MobiDB-lite"/>
    </source>
</evidence>
<feature type="compositionally biased region" description="Basic and acidic residues" evidence="6">
    <location>
        <begin position="313"/>
        <end position="336"/>
    </location>
</feature>
<dbReference type="Proteomes" id="UP000192596">
    <property type="component" value="Unassembled WGS sequence"/>
</dbReference>
<evidence type="ECO:0000259" key="8">
    <source>
        <dbReference type="PROSITE" id="PS50238"/>
    </source>
</evidence>
<dbReference type="AlphaFoldDB" id="A0A1V8T6G3"/>
<dbReference type="SMART" id="SM00132">
    <property type="entry name" value="LIM"/>
    <property type="match status" value="2"/>
</dbReference>
<dbReference type="Gene3D" id="2.10.110.10">
    <property type="entry name" value="Cysteine Rich Protein"/>
    <property type="match status" value="2"/>
</dbReference>
<keyword evidence="1" id="KW-0343">GTPase activation</keyword>
<dbReference type="STRING" id="1507870.A0A1V8T6G3"/>
<dbReference type="CDD" id="cd00159">
    <property type="entry name" value="RhoGAP"/>
    <property type="match status" value="1"/>
</dbReference>
<dbReference type="InterPro" id="IPR008936">
    <property type="entry name" value="Rho_GTPase_activation_prot"/>
</dbReference>
<keyword evidence="4" id="KW-0440">LIM domain</keyword>
<organism evidence="9 10">
    <name type="scientific">Cryoendolithus antarcticus</name>
    <dbReference type="NCBI Taxonomy" id="1507870"/>
    <lineage>
        <taxon>Eukaryota</taxon>
        <taxon>Fungi</taxon>
        <taxon>Dikarya</taxon>
        <taxon>Ascomycota</taxon>
        <taxon>Pezizomycotina</taxon>
        <taxon>Dothideomycetes</taxon>
        <taxon>Dothideomycetidae</taxon>
        <taxon>Cladosporiales</taxon>
        <taxon>Cladosporiaceae</taxon>
        <taxon>Cryoendolithus</taxon>
    </lineage>
</organism>
<dbReference type="PANTHER" id="PTHR23176:SF128">
    <property type="entry name" value="RHO GTPASE-ACTIVATING PROTEIN RGD1"/>
    <property type="match status" value="1"/>
</dbReference>
<keyword evidence="3 4" id="KW-0862">Zinc</keyword>
<dbReference type="PROSITE" id="PS00478">
    <property type="entry name" value="LIM_DOMAIN_1"/>
    <property type="match status" value="1"/>
</dbReference>
<reference evidence="10" key="1">
    <citation type="submission" date="2017-03" db="EMBL/GenBank/DDBJ databases">
        <title>Genomes of endolithic fungi from Antarctica.</title>
        <authorList>
            <person name="Coleine C."/>
            <person name="Masonjones S."/>
            <person name="Stajich J.E."/>
        </authorList>
    </citation>
    <scope>NUCLEOTIDE SEQUENCE [LARGE SCALE GENOMIC DNA]</scope>
    <source>
        <strain evidence="10">CCFEE 5527</strain>
    </source>
</reference>
<evidence type="ECO:0000256" key="3">
    <source>
        <dbReference type="ARBA" id="ARBA00022833"/>
    </source>
</evidence>
<dbReference type="SUPFAM" id="SSF48350">
    <property type="entry name" value="GTPase activation domain, GAP"/>
    <property type="match status" value="1"/>
</dbReference>
<feature type="region of interest" description="Disordered" evidence="6">
    <location>
        <begin position="1"/>
        <end position="21"/>
    </location>
</feature>
<feature type="compositionally biased region" description="Basic and acidic residues" evidence="6">
    <location>
        <begin position="415"/>
        <end position="433"/>
    </location>
</feature>
<feature type="region of interest" description="Disordered" evidence="6">
    <location>
        <begin position="679"/>
        <end position="716"/>
    </location>
</feature>
<keyword evidence="10" id="KW-1185">Reference proteome</keyword>
<dbReference type="Pfam" id="PF00620">
    <property type="entry name" value="RhoGAP"/>
    <property type="match status" value="1"/>
</dbReference>
<evidence type="ECO:0000256" key="1">
    <source>
        <dbReference type="ARBA" id="ARBA00022468"/>
    </source>
</evidence>
<evidence type="ECO:0000256" key="5">
    <source>
        <dbReference type="SAM" id="Coils"/>
    </source>
</evidence>